<evidence type="ECO:0000313" key="2">
    <source>
        <dbReference type="EMBL" id="KND04649.1"/>
    </source>
</evidence>
<accession>A0A0L0HUV6</accession>
<dbReference type="VEuPathDB" id="FungiDB:SPPG_00365"/>
<sequence length="345" mass="39080">MFKLCHRLLRECLLPIFRPFCKTVEKSDSGPHQLAEDGTEAGRETGAEADQEATDIDTIVVITVEDASTSSIKSIKSTSSIKSTKSTSSVKSIKSTKSRAEVMIEMVHIHFQSDPKSKPILVKVRRDAKVRRLKEVLKNTTKSNTWPRIAFERTELEDHHTLSTYSLYHEARLTLLPDSAQFLSFFPPAKYLEPGWDRDYSKCGDNQIVGLRGGHCYVRPTGWLRFGLKVKGKYEDDMWLGAPGPRNESSEGEWIVTYHGTSYTNIASIVQKGYRASHDGWVWSTMDIAVTHSYSQKGFFVSGGRTWRVVLQNRVHPSCCQLNYNAVTVKPKDIRPYAILVQQVY</sequence>
<dbReference type="Proteomes" id="UP000053201">
    <property type="component" value="Unassembled WGS sequence"/>
</dbReference>
<feature type="region of interest" description="Disordered" evidence="1">
    <location>
        <begin position="25"/>
        <end position="50"/>
    </location>
</feature>
<dbReference type="SUPFAM" id="SSF54236">
    <property type="entry name" value="Ubiquitin-like"/>
    <property type="match status" value="1"/>
</dbReference>
<dbReference type="PANTHER" id="PTHR36649">
    <property type="entry name" value="UBIQUITIN-LIKE DOMAIN-CONTAINING PROTEIN"/>
    <property type="match status" value="1"/>
</dbReference>
<dbReference type="EMBL" id="KQ257450">
    <property type="protein sequence ID" value="KND04649.1"/>
    <property type="molecule type" value="Genomic_DNA"/>
</dbReference>
<organism evidence="2 3">
    <name type="scientific">Spizellomyces punctatus (strain DAOM BR117)</name>
    <dbReference type="NCBI Taxonomy" id="645134"/>
    <lineage>
        <taxon>Eukaryota</taxon>
        <taxon>Fungi</taxon>
        <taxon>Fungi incertae sedis</taxon>
        <taxon>Chytridiomycota</taxon>
        <taxon>Chytridiomycota incertae sedis</taxon>
        <taxon>Chytridiomycetes</taxon>
        <taxon>Spizellomycetales</taxon>
        <taxon>Spizellomycetaceae</taxon>
        <taxon>Spizellomyces</taxon>
    </lineage>
</organism>
<keyword evidence="3" id="KW-1185">Reference proteome</keyword>
<dbReference type="OrthoDB" id="428577at2759"/>
<dbReference type="AlphaFoldDB" id="A0A0L0HUV6"/>
<dbReference type="RefSeq" id="XP_016612688.1">
    <property type="nucleotide sequence ID" value="XM_016748694.1"/>
</dbReference>
<evidence type="ECO:0000256" key="1">
    <source>
        <dbReference type="SAM" id="MobiDB-lite"/>
    </source>
</evidence>
<dbReference type="InParanoid" id="A0A0L0HUV6"/>
<evidence type="ECO:0000313" key="3">
    <source>
        <dbReference type="Proteomes" id="UP000053201"/>
    </source>
</evidence>
<proteinExistence type="predicted"/>
<dbReference type="GeneID" id="27684098"/>
<dbReference type="STRING" id="645134.A0A0L0HUV6"/>
<name>A0A0L0HUV6_SPIPD</name>
<dbReference type="Gene3D" id="3.10.20.90">
    <property type="entry name" value="Phosphatidylinositol 3-kinase Catalytic Subunit, Chain A, domain 1"/>
    <property type="match status" value="1"/>
</dbReference>
<dbReference type="OMA" id="AVEMEYH"/>
<evidence type="ECO:0008006" key="4">
    <source>
        <dbReference type="Google" id="ProtNLM"/>
    </source>
</evidence>
<dbReference type="PANTHER" id="PTHR36649:SF29">
    <property type="entry name" value="PARP CATALYTIC DOMAIN-CONTAINING PROTEIN-RELATED"/>
    <property type="match status" value="1"/>
</dbReference>
<dbReference type="eggNOG" id="ENOG502S58G">
    <property type="taxonomic scope" value="Eukaryota"/>
</dbReference>
<reference evidence="2 3" key="1">
    <citation type="submission" date="2009-08" db="EMBL/GenBank/DDBJ databases">
        <title>The Genome Sequence of Spizellomyces punctatus strain DAOM BR117.</title>
        <authorList>
            <consortium name="The Broad Institute Genome Sequencing Platform"/>
            <person name="Russ C."/>
            <person name="Cuomo C."/>
            <person name="Shea T."/>
            <person name="Young S.K."/>
            <person name="Zeng Q."/>
            <person name="Koehrsen M."/>
            <person name="Haas B."/>
            <person name="Borodovsky M."/>
            <person name="Guigo R."/>
            <person name="Alvarado L."/>
            <person name="Berlin A."/>
            <person name="Bochicchio J."/>
            <person name="Borenstein D."/>
            <person name="Chapman S."/>
            <person name="Chen Z."/>
            <person name="Engels R."/>
            <person name="Freedman E."/>
            <person name="Gellesch M."/>
            <person name="Goldberg J."/>
            <person name="Griggs A."/>
            <person name="Gujja S."/>
            <person name="Heiman D."/>
            <person name="Hepburn T."/>
            <person name="Howarth C."/>
            <person name="Jen D."/>
            <person name="Larson L."/>
            <person name="Lewis B."/>
            <person name="Mehta T."/>
            <person name="Park D."/>
            <person name="Pearson M."/>
            <person name="Roberts A."/>
            <person name="Saif S."/>
            <person name="Shenoy N."/>
            <person name="Sisk P."/>
            <person name="Stolte C."/>
            <person name="Sykes S."/>
            <person name="Thomson T."/>
            <person name="Walk T."/>
            <person name="White J."/>
            <person name="Yandava C."/>
            <person name="Burger G."/>
            <person name="Gray M.W."/>
            <person name="Holland P.W.H."/>
            <person name="King N."/>
            <person name="Lang F.B.F."/>
            <person name="Roger A.J."/>
            <person name="Ruiz-Trillo I."/>
            <person name="Lander E."/>
            <person name="Nusbaum C."/>
        </authorList>
    </citation>
    <scope>NUCLEOTIDE SEQUENCE [LARGE SCALE GENOMIC DNA]</scope>
    <source>
        <strain evidence="2 3">DAOM BR117</strain>
    </source>
</reference>
<dbReference type="CDD" id="cd17039">
    <property type="entry name" value="Ubl_ubiquitin_like"/>
    <property type="match status" value="1"/>
</dbReference>
<dbReference type="SUPFAM" id="SSF56399">
    <property type="entry name" value="ADP-ribosylation"/>
    <property type="match status" value="1"/>
</dbReference>
<gene>
    <name evidence="2" type="ORF">SPPG_00365</name>
</gene>
<protein>
    <recommendedName>
        <fullName evidence="4">Ubiquitin-like domain-containing protein</fullName>
    </recommendedName>
</protein>
<dbReference type="InterPro" id="IPR029071">
    <property type="entry name" value="Ubiquitin-like_domsf"/>
</dbReference>